<dbReference type="EMBL" id="LMCB01000001">
    <property type="protein sequence ID" value="KZL21992.1"/>
    <property type="molecule type" value="Genomic_DNA"/>
</dbReference>
<keyword evidence="2" id="KW-1185">Reference proteome</keyword>
<dbReference type="PATRIC" id="fig|989403.3.peg.18"/>
<name>A0A166B7Q4_9HYPH</name>
<dbReference type="InterPro" id="IPR019027">
    <property type="entry name" value="Pilus_biogenesis_CpaD-related"/>
</dbReference>
<evidence type="ECO:0000313" key="1">
    <source>
        <dbReference type="EMBL" id="KZL21992.1"/>
    </source>
</evidence>
<reference evidence="1 2" key="1">
    <citation type="journal article" date="2016" name="Front. Microbiol.">
        <title>Comparative Genomic Analysis Reveals a Diverse Repertoire of Genes Involved in Prokaryote-Eukaryote Interactions within the Pseudovibrio Genus.</title>
        <authorList>
            <person name="Romano S."/>
            <person name="Fernandez-Guerra A."/>
            <person name="Reen F.J."/>
            <person name="Glockner F.O."/>
            <person name="Crowley S.P."/>
            <person name="O'Sullivan O."/>
            <person name="Cotter P.D."/>
            <person name="Adams C."/>
            <person name="Dobson A.D."/>
            <person name="O'Gara F."/>
        </authorList>
    </citation>
    <scope>NUCLEOTIDE SEQUENCE [LARGE SCALE GENOMIC DNA]</scope>
    <source>
        <strain evidence="1 2">Ad2</strain>
    </source>
</reference>
<sequence>MNIRLSPTLKCGIWLKASVAVLGALFLLAACKAQPSYVEQHSLADFDYRKRHPIVISEVPENFDIPVGGEMRNLNGSLKIAVAAFAQQSEQDGNGFVEVLVPSGSANETAVRAVSPQIRTALKNGGLDHDRIIMRTYPVGDMAASAPVRLSFMRVKGVVRDCGNWPDAMRSNTQNTDYYNFGCASQANLAAMVDNPADLLGPRPMGPNDPARTNVILTKNRAGEVTAGEYATGVGTSVSGVAQN</sequence>
<accession>A0A166B7Q4</accession>
<dbReference type="NCBIfam" id="TIGR02522">
    <property type="entry name" value="pilus_cpaD"/>
    <property type="match status" value="1"/>
</dbReference>
<comment type="caution">
    <text evidence="1">The sequence shown here is derived from an EMBL/GenBank/DDBJ whole genome shotgun (WGS) entry which is preliminary data.</text>
</comment>
<proteinExistence type="predicted"/>
<dbReference type="Proteomes" id="UP000076577">
    <property type="component" value="Unassembled WGS sequence"/>
</dbReference>
<dbReference type="InterPro" id="IPR013361">
    <property type="entry name" value="Pilus_CpaD"/>
</dbReference>
<gene>
    <name evidence="1" type="ORF">PsAD2_00017</name>
</gene>
<dbReference type="STRING" id="989403.SAMN05421798_103183"/>
<evidence type="ECO:0000313" key="2">
    <source>
        <dbReference type="Proteomes" id="UP000076577"/>
    </source>
</evidence>
<protein>
    <submittedName>
        <fullName evidence="1">Pilus biogenesis CpaD protein</fullName>
    </submittedName>
</protein>
<dbReference type="AlphaFoldDB" id="A0A166B7Q4"/>
<dbReference type="OrthoDB" id="9802674at2"/>
<dbReference type="PROSITE" id="PS51257">
    <property type="entry name" value="PROKAR_LIPOPROTEIN"/>
    <property type="match status" value="1"/>
</dbReference>
<organism evidence="1 2">
    <name type="scientific">Pseudovibrio axinellae</name>
    <dbReference type="NCBI Taxonomy" id="989403"/>
    <lineage>
        <taxon>Bacteria</taxon>
        <taxon>Pseudomonadati</taxon>
        <taxon>Pseudomonadota</taxon>
        <taxon>Alphaproteobacteria</taxon>
        <taxon>Hyphomicrobiales</taxon>
        <taxon>Stappiaceae</taxon>
        <taxon>Pseudovibrio</taxon>
    </lineage>
</organism>
<dbReference type="Pfam" id="PF09476">
    <property type="entry name" value="Pilus_CpaD"/>
    <property type="match status" value="1"/>
</dbReference>
<dbReference type="RefSeq" id="WP_074881979.1">
    <property type="nucleotide sequence ID" value="NZ_FOFM01000003.1"/>
</dbReference>